<organism evidence="1 2">
    <name type="scientific">Noviherbaspirillum album</name>
    <dbReference type="NCBI Taxonomy" id="3080276"/>
    <lineage>
        <taxon>Bacteria</taxon>
        <taxon>Pseudomonadati</taxon>
        <taxon>Pseudomonadota</taxon>
        <taxon>Betaproteobacteria</taxon>
        <taxon>Burkholderiales</taxon>
        <taxon>Oxalobacteraceae</taxon>
        <taxon>Noviherbaspirillum</taxon>
    </lineage>
</organism>
<gene>
    <name evidence="1" type="ORF">RY831_29585</name>
</gene>
<comment type="caution">
    <text evidence="1">The sequence shown here is derived from an EMBL/GenBank/DDBJ whole genome shotgun (WGS) entry which is preliminary data.</text>
</comment>
<protein>
    <submittedName>
        <fullName evidence="1">Uncharacterized protein</fullName>
    </submittedName>
</protein>
<dbReference type="EMBL" id="JAWIIV010000049">
    <property type="protein sequence ID" value="MEC4723313.1"/>
    <property type="molecule type" value="Genomic_DNA"/>
</dbReference>
<accession>A0ABU6JIH6</accession>
<evidence type="ECO:0000313" key="1">
    <source>
        <dbReference type="EMBL" id="MEC4723313.1"/>
    </source>
</evidence>
<evidence type="ECO:0000313" key="2">
    <source>
        <dbReference type="Proteomes" id="UP001352263"/>
    </source>
</evidence>
<sequence>MTFSVSARLLSSPRVVLSGFTGEDSGPCHYVGRSIREQTGRSNISLIASKRLDLSLYYIGQHHAVAAVQPVRALLALPDGDFHAMEVIFSTRYCAASMGAN</sequence>
<keyword evidence="2" id="KW-1185">Reference proteome</keyword>
<name>A0ABU6JIH6_9BURK</name>
<dbReference type="Proteomes" id="UP001352263">
    <property type="component" value="Unassembled WGS sequence"/>
</dbReference>
<reference evidence="1 2" key="1">
    <citation type="submission" date="2023-10" db="EMBL/GenBank/DDBJ databases">
        <title>Noviherbaspirillum sp. CPCC 100848 genome assembly.</title>
        <authorList>
            <person name="Li X.Y."/>
            <person name="Fang X.M."/>
        </authorList>
    </citation>
    <scope>NUCLEOTIDE SEQUENCE [LARGE SCALE GENOMIC DNA]</scope>
    <source>
        <strain evidence="1 2">CPCC 100848</strain>
    </source>
</reference>
<proteinExistence type="predicted"/>
<dbReference type="RefSeq" id="WP_326509935.1">
    <property type="nucleotide sequence ID" value="NZ_JAWIIV010000049.1"/>
</dbReference>